<feature type="region of interest" description="Disordered" evidence="2">
    <location>
        <begin position="373"/>
        <end position="394"/>
    </location>
</feature>
<dbReference type="GO" id="GO:0000136">
    <property type="term" value="C:mannan polymerase complex"/>
    <property type="evidence" value="ECO:0007669"/>
    <property type="project" value="TreeGrafter"/>
</dbReference>
<dbReference type="EMBL" id="RSCD01000012">
    <property type="protein sequence ID" value="RSH89916.1"/>
    <property type="molecule type" value="Genomic_DNA"/>
</dbReference>
<evidence type="ECO:0000256" key="1">
    <source>
        <dbReference type="ARBA" id="ARBA00009003"/>
    </source>
</evidence>
<gene>
    <name evidence="4" type="primary">OCH1_2</name>
    <name evidence="4" type="ORF">EHS25_001902</name>
</gene>
<keyword evidence="4" id="KW-0328">Glycosyltransferase</keyword>
<dbReference type="SUPFAM" id="SSF53448">
    <property type="entry name" value="Nucleotide-diphospho-sugar transferases"/>
    <property type="match status" value="1"/>
</dbReference>
<keyword evidence="3" id="KW-1133">Transmembrane helix</keyword>
<keyword evidence="3" id="KW-0812">Transmembrane</keyword>
<name>A0A427YFP7_9TREE</name>
<keyword evidence="3" id="KW-0472">Membrane</keyword>
<dbReference type="PANTHER" id="PTHR31834:SF1">
    <property type="entry name" value="INITIATION-SPECIFIC ALPHA-1,6-MANNOSYLTRANSFERASE"/>
    <property type="match status" value="1"/>
</dbReference>
<dbReference type="InterPro" id="IPR039367">
    <property type="entry name" value="Och1-like"/>
</dbReference>
<sequence length="619" mass="68704">MLARGISSTIGHLRSSYALSRWSRLLATVAVALLMTMLFVSNPIHWSAESFRPWSLLSGPPHWVPIHNASSHIPGSTIPRIIHQTWRSADLASTLPSPEAVSASQSWDRLNPGYQMHVWTDDEILRFVRQEYPHALEAYLQLDKGAFKADLFRYMVLETYGGVYADIDVECLKPVDAWSVAHLHGTELGEVEVVDGLVGLALDFVDRHGWLTSGTSRQLEIAQWTMAFAPRHPVITHALHKALEMITWSAAVPGLLQRVGAELGGPAVFTDAVGDWTHAHGRHIASFHLLAEPITLGGLRVLTLTAFNARTREAILSREEEKEEEERQRREQGSGRPLWGKTAALEVHQRRAEEDESIGRIGDERIEPWKIRAGLDGQGGRGTSGEEEGEGMASIEVSPGSEASEVWHRRLGHLASGLDEDALRSTCTDGDVARSTHKSGHCEGCVMGKIYFVHDRSRYTWSYFLKNKSDALGCFKAVKHAGTPHTLIDFAQESGRAGRRGQPSFSYVIRDFRRKVPELDVLRVNTLSRGNTICGSSVGSVVWPIVLATVHDKNLDVRILRFQIYIGTYSQIRGLKDFAPSLLIATNACFTIGRLGSRSICRHAVPAAYRSSKKKRPFV</sequence>
<dbReference type="InterPro" id="IPR007577">
    <property type="entry name" value="GlycoTrfase_DXD_sugar-bd_CS"/>
</dbReference>
<dbReference type="OrthoDB" id="3647at2759"/>
<keyword evidence="5" id="KW-1185">Reference proteome</keyword>
<feature type="compositionally biased region" description="Basic and acidic residues" evidence="2">
    <location>
        <begin position="318"/>
        <end position="333"/>
    </location>
</feature>
<keyword evidence="4" id="KW-0808">Transferase</keyword>
<dbReference type="STRING" id="1890683.A0A427YFP7"/>
<dbReference type="GO" id="GO:0006487">
    <property type="term" value="P:protein N-linked glycosylation"/>
    <property type="evidence" value="ECO:0007669"/>
    <property type="project" value="TreeGrafter"/>
</dbReference>
<organism evidence="4 5">
    <name type="scientific">Saitozyma podzolica</name>
    <dbReference type="NCBI Taxonomy" id="1890683"/>
    <lineage>
        <taxon>Eukaryota</taxon>
        <taxon>Fungi</taxon>
        <taxon>Dikarya</taxon>
        <taxon>Basidiomycota</taxon>
        <taxon>Agaricomycotina</taxon>
        <taxon>Tremellomycetes</taxon>
        <taxon>Tremellales</taxon>
        <taxon>Trimorphomycetaceae</taxon>
        <taxon>Saitozyma</taxon>
    </lineage>
</organism>
<dbReference type="Proteomes" id="UP000279259">
    <property type="component" value="Unassembled WGS sequence"/>
</dbReference>
<dbReference type="AlphaFoldDB" id="A0A427YFP7"/>
<evidence type="ECO:0000256" key="3">
    <source>
        <dbReference type="SAM" id="Phobius"/>
    </source>
</evidence>
<comment type="caution">
    <text evidence="4">The sequence shown here is derived from an EMBL/GenBank/DDBJ whole genome shotgun (WGS) entry which is preliminary data.</text>
</comment>
<dbReference type="Pfam" id="PF04488">
    <property type="entry name" value="Gly_transf_sug"/>
    <property type="match status" value="1"/>
</dbReference>
<dbReference type="PANTHER" id="PTHR31834">
    <property type="entry name" value="INITIATION-SPECIFIC ALPHA-1,6-MANNOSYLTRANSFERASE"/>
    <property type="match status" value="1"/>
</dbReference>
<dbReference type="GO" id="GO:0000009">
    <property type="term" value="F:alpha-1,6-mannosyltransferase activity"/>
    <property type="evidence" value="ECO:0007669"/>
    <property type="project" value="InterPro"/>
</dbReference>
<accession>A0A427YFP7</accession>
<evidence type="ECO:0000313" key="4">
    <source>
        <dbReference type="EMBL" id="RSH89916.1"/>
    </source>
</evidence>
<evidence type="ECO:0000256" key="2">
    <source>
        <dbReference type="SAM" id="MobiDB-lite"/>
    </source>
</evidence>
<dbReference type="InterPro" id="IPR029044">
    <property type="entry name" value="Nucleotide-diphossugar_trans"/>
</dbReference>
<reference evidence="4 5" key="1">
    <citation type="submission" date="2018-11" db="EMBL/GenBank/DDBJ databases">
        <title>Genome sequence of Saitozyma podzolica DSM 27192.</title>
        <authorList>
            <person name="Aliyu H."/>
            <person name="Gorte O."/>
            <person name="Ochsenreither K."/>
        </authorList>
    </citation>
    <scope>NUCLEOTIDE SEQUENCE [LARGE SCALE GENOMIC DNA]</scope>
    <source>
        <strain evidence="4 5">DSM 27192</strain>
    </source>
</reference>
<feature type="region of interest" description="Disordered" evidence="2">
    <location>
        <begin position="318"/>
        <end position="338"/>
    </location>
</feature>
<comment type="similarity">
    <text evidence="1">Belongs to the glycosyltransferase 32 family.</text>
</comment>
<evidence type="ECO:0000313" key="5">
    <source>
        <dbReference type="Proteomes" id="UP000279259"/>
    </source>
</evidence>
<proteinExistence type="inferred from homology"/>
<feature type="transmembrane region" description="Helical" evidence="3">
    <location>
        <begin position="21"/>
        <end position="40"/>
    </location>
</feature>
<protein>
    <submittedName>
        <fullName evidence="4">Membrane-bound alpha-1,6-mannosyltransferase Initiation-specific</fullName>
    </submittedName>
</protein>
<dbReference type="Gene3D" id="3.90.550.20">
    <property type="match status" value="1"/>
</dbReference>